<protein>
    <submittedName>
        <fullName evidence="1">Uncharacterized protein</fullName>
    </submittedName>
</protein>
<name>A0A3L6QK01_PANMI</name>
<dbReference type="Proteomes" id="UP000275267">
    <property type="component" value="Unassembled WGS sequence"/>
</dbReference>
<evidence type="ECO:0000313" key="2">
    <source>
        <dbReference type="Proteomes" id="UP000275267"/>
    </source>
</evidence>
<dbReference type="AlphaFoldDB" id="A0A3L6QK01"/>
<accession>A0A3L6QK01</accession>
<organism evidence="1 2">
    <name type="scientific">Panicum miliaceum</name>
    <name type="common">Proso millet</name>
    <name type="synonym">Broomcorn millet</name>
    <dbReference type="NCBI Taxonomy" id="4540"/>
    <lineage>
        <taxon>Eukaryota</taxon>
        <taxon>Viridiplantae</taxon>
        <taxon>Streptophyta</taxon>
        <taxon>Embryophyta</taxon>
        <taxon>Tracheophyta</taxon>
        <taxon>Spermatophyta</taxon>
        <taxon>Magnoliopsida</taxon>
        <taxon>Liliopsida</taxon>
        <taxon>Poales</taxon>
        <taxon>Poaceae</taxon>
        <taxon>PACMAD clade</taxon>
        <taxon>Panicoideae</taxon>
        <taxon>Panicodae</taxon>
        <taxon>Paniceae</taxon>
        <taxon>Panicinae</taxon>
        <taxon>Panicum</taxon>
        <taxon>Panicum sect. Panicum</taxon>
    </lineage>
</organism>
<dbReference type="EMBL" id="PQIB02000012">
    <property type="protein sequence ID" value="RLM80579.1"/>
    <property type="molecule type" value="Genomic_DNA"/>
</dbReference>
<proteinExistence type="predicted"/>
<keyword evidence="2" id="KW-1185">Reference proteome</keyword>
<comment type="caution">
    <text evidence="1">The sequence shown here is derived from an EMBL/GenBank/DDBJ whole genome shotgun (WGS) entry which is preliminary data.</text>
</comment>
<evidence type="ECO:0000313" key="1">
    <source>
        <dbReference type="EMBL" id="RLM80579.1"/>
    </source>
</evidence>
<reference evidence="2" key="1">
    <citation type="journal article" date="2019" name="Nat. Commun.">
        <title>The genome of broomcorn millet.</title>
        <authorList>
            <person name="Zou C."/>
            <person name="Miki D."/>
            <person name="Li D."/>
            <person name="Tang Q."/>
            <person name="Xiao L."/>
            <person name="Rajput S."/>
            <person name="Deng P."/>
            <person name="Jia W."/>
            <person name="Huang R."/>
            <person name="Zhang M."/>
            <person name="Sun Y."/>
            <person name="Hu J."/>
            <person name="Fu X."/>
            <person name="Schnable P.S."/>
            <person name="Li F."/>
            <person name="Zhang H."/>
            <person name="Feng B."/>
            <person name="Zhu X."/>
            <person name="Liu R."/>
            <person name="Schnable J.C."/>
            <person name="Zhu J.-K."/>
            <person name="Zhang H."/>
        </authorList>
    </citation>
    <scope>NUCLEOTIDE SEQUENCE [LARGE SCALE GENOMIC DNA]</scope>
</reference>
<sequence>MQASGEHRIGFLGKTASGVRQWEGAVRRAIRHGEGGERTNRPNNCQDPPVHAAPSAFTSPCRFTVRRCYAAVTVLPCSSRQARNAGGHLAWRREGCQGAKREGSCCQSAQAEFSLMFAL</sequence>
<gene>
    <name evidence="1" type="ORF">C2845_PM12G27890</name>
</gene>